<dbReference type="EMBL" id="CAIIXF020000005">
    <property type="protein sequence ID" value="CAH1785166.1"/>
    <property type="molecule type" value="Genomic_DNA"/>
</dbReference>
<proteinExistence type="predicted"/>
<dbReference type="PROSITE" id="PS51257">
    <property type="entry name" value="PROKAR_LIPOPROTEIN"/>
    <property type="match status" value="1"/>
</dbReference>
<name>A0A8J1T485_OWEFU</name>
<sequence length="263" mass="30515">MKAPRCSFVILVIFACLFMYIYHTFSVAQSRNKGMNDECQTNQKNNISQNFGFDQMNVTENLKYKVPNIVHYTWYTKKPIEWTFLQYLSVLSASKFIKPSRIMFHTNCTPIGHYWNRTTQIPNLEIIQRSPPIKIFGKKVLFFYETSATNIDRLLILNRNGGICLDTDVIALKSFDPLRVYPFTMGSESITKWVLLSGGIILSEPGSTFLKIWINNYVDDQSSQWAYNSGKMPTKIAARFPEDIHIEMTSLHRPSHKELDQIF</sequence>
<dbReference type="OrthoDB" id="6150660at2759"/>
<dbReference type="SUPFAM" id="SSF53448">
    <property type="entry name" value="Nucleotide-diphospho-sugar transferases"/>
    <property type="match status" value="1"/>
</dbReference>
<dbReference type="PANTHER" id="PTHR46830:SF2">
    <property type="entry name" value="ALPHA-1,4-N-ACETYLGLUCOSAMINYLTRANSFERASE"/>
    <property type="match status" value="1"/>
</dbReference>
<gene>
    <name evidence="1" type="ORF">OFUS_LOCUS11267</name>
</gene>
<dbReference type="InterPro" id="IPR007577">
    <property type="entry name" value="GlycoTrfase_DXD_sugar-bd_CS"/>
</dbReference>
<dbReference type="Proteomes" id="UP000749559">
    <property type="component" value="Unassembled WGS sequence"/>
</dbReference>
<reference evidence="1" key="1">
    <citation type="submission" date="2022-03" db="EMBL/GenBank/DDBJ databases">
        <authorList>
            <person name="Martin C."/>
        </authorList>
    </citation>
    <scope>NUCLEOTIDE SEQUENCE</scope>
</reference>
<evidence type="ECO:0000313" key="1">
    <source>
        <dbReference type="EMBL" id="CAH1785166.1"/>
    </source>
</evidence>
<accession>A0A8J1T485</accession>
<organism evidence="1 2">
    <name type="scientific">Owenia fusiformis</name>
    <name type="common">Polychaete worm</name>
    <dbReference type="NCBI Taxonomy" id="6347"/>
    <lineage>
        <taxon>Eukaryota</taxon>
        <taxon>Metazoa</taxon>
        <taxon>Spiralia</taxon>
        <taxon>Lophotrochozoa</taxon>
        <taxon>Annelida</taxon>
        <taxon>Polychaeta</taxon>
        <taxon>Sedentaria</taxon>
        <taxon>Canalipalpata</taxon>
        <taxon>Sabellida</taxon>
        <taxon>Oweniida</taxon>
        <taxon>Oweniidae</taxon>
        <taxon>Owenia</taxon>
    </lineage>
</organism>
<keyword evidence="2" id="KW-1185">Reference proteome</keyword>
<dbReference type="AlphaFoldDB" id="A0A8J1T485"/>
<dbReference type="Gene3D" id="3.90.550.20">
    <property type="match status" value="1"/>
</dbReference>
<feature type="non-terminal residue" evidence="1">
    <location>
        <position position="263"/>
    </location>
</feature>
<dbReference type="PANTHER" id="PTHR46830">
    <property type="entry name" value="TRANSFERASE, PUTATIVE-RELATED"/>
    <property type="match status" value="1"/>
</dbReference>
<dbReference type="Pfam" id="PF04488">
    <property type="entry name" value="Gly_transf_sug"/>
    <property type="match status" value="1"/>
</dbReference>
<evidence type="ECO:0000313" key="2">
    <source>
        <dbReference type="Proteomes" id="UP000749559"/>
    </source>
</evidence>
<protein>
    <submittedName>
        <fullName evidence="1">Uncharacterized protein</fullName>
    </submittedName>
</protein>
<dbReference type="InterPro" id="IPR029044">
    <property type="entry name" value="Nucleotide-diphossugar_trans"/>
</dbReference>
<comment type="caution">
    <text evidence="1">The sequence shown here is derived from an EMBL/GenBank/DDBJ whole genome shotgun (WGS) entry which is preliminary data.</text>
</comment>